<name>A0A9P5WYP6_9AGAR</name>
<dbReference type="PROSITE" id="PS00070">
    <property type="entry name" value="ALDEHYDE_DEHYDR_CYS"/>
    <property type="match status" value="1"/>
</dbReference>
<dbReference type="Gene3D" id="3.40.309.10">
    <property type="entry name" value="Aldehyde Dehydrogenase, Chain A, domain 2"/>
    <property type="match status" value="1"/>
</dbReference>
<keyword evidence="7" id="KW-1185">Reference proteome</keyword>
<comment type="caution">
    <text evidence="6">The sequence shown here is derived from an EMBL/GenBank/DDBJ whole genome shotgun (WGS) entry which is preliminary data.</text>
</comment>
<sequence>MTKTYTHNFDTPTFKGKVTINTGLYINGKWVDPVEGGTIDVIDPTNGKLITSVSAGNAKDIDLAVSPANAAFKSKWGLHMPGSERGKLLYKLVELLEKHREELAALEALNVGKTYGSAKQFDLEGVIYTLRYYAGWADKVHGMTIETTENKMAYTRHEPYGVVGSIIPWNAPLLMAAWKLGPSLATGNTVVLKPSEMTPLTALKLAELIHEAGLPPGVVNVVNGHGSTAGAAIASHSKIGKVAFTGSVLTGRKILKASSETNLKVVTLELGGKSPTIVFDDADLDQALKWASLGIFFNMGQSCVAGSRIFVQAGIYDKFLEHFTQIARHLTSKTGSPFNADTEHGPQISQTQFDRVMGFINSGKQDGAKVVIGGERHGSEGYFVKPTVFTDVNPKMSIMQDEIFGPVCSVVKFTTEEEVLEIANDVAYGLGANLFTENTSRAIRVAHALEAGSVWVNCATAPDMNVPFGGYKQSGIGRELGQYALDTYTQVKAIHINIGSKL</sequence>
<dbReference type="FunFam" id="3.40.605.10:FF:000050">
    <property type="entry name" value="Aldehyde dehydrogenase, mitochondrial"/>
    <property type="match status" value="1"/>
</dbReference>
<evidence type="ECO:0000256" key="2">
    <source>
        <dbReference type="ARBA" id="ARBA00023002"/>
    </source>
</evidence>
<dbReference type="PROSITE" id="PS00687">
    <property type="entry name" value="ALDEHYDE_DEHYDR_GLU"/>
    <property type="match status" value="1"/>
</dbReference>
<dbReference type="Gene3D" id="3.40.605.10">
    <property type="entry name" value="Aldehyde Dehydrogenase, Chain A, domain 1"/>
    <property type="match status" value="1"/>
</dbReference>
<dbReference type="SUPFAM" id="SSF53720">
    <property type="entry name" value="ALDH-like"/>
    <property type="match status" value="1"/>
</dbReference>
<keyword evidence="2 4" id="KW-0560">Oxidoreductase</keyword>
<comment type="similarity">
    <text evidence="1 4">Belongs to the aldehyde dehydrogenase family.</text>
</comment>
<dbReference type="InterPro" id="IPR016162">
    <property type="entry name" value="Ald_DH_N"/>
</dbReference>
<evidence type="ECO:0000313" key="6">
    <source>
        <dbReference type="EMBL" id="KAF9440369.1"/>
    </source>
</evidence>
<protein>
    <submittedName>
        <fullName evidence="6">Aldehyde dehydrogenase</fullName>
    </submittedName>
</protein>
<dbReference type="InterPro" id="IPR016160">
    <property type="entry name" value="Ald_DH_CS_CYS"/>
</dbReference>
<feature type="domain" description="Aldehyde dehydrogenase" evidence="5">
    <location>
        <begin position="30"/>
        <end position="494"/>
    </location>
</feature>
<dbReference type="InterPro" id="IPR015590">
    <property type="entry name" value="Aldehyde_DH_dom"/>
</dbReference>
<reference evidence="6" key="1">
    <citation type="submission" date="2020-11" db="EMBL/GenBank/DDBJ databases">
        <authorList>
            <consortium name="DOE Joint Genome Institute"/>
            <person name="Ahrendt S."/>
            <person name="Riley R."/>
            <person name="Andreopoulos W."/>
            <person name="Labutti K."/>
            <person name="Pangilinan J."/>
            <person name="Ruiz-Duenas F.J."/>
            <person name="Barrasa J.M."/>
            <person name="Sanchez-Garcia M."/>
            <person name="Camarero S."/>
            <person name="Miyauchi S."/>
            <person name="Serrano A."/>
            <person name="Linde D."/>
            <person name="Babiker R."/>
            <person name="Drula E."/>
            <person name="Ayuso-Fernandez I."/>
            <person name="Pacheco R."/>
            <person name="Padilla G."/>
            <person name="Ferreira P."/>
            <person name="Barriuso J."/>
            <person name="Kellner H."/>
            <person name="Castanera R."/>
            <person name="Alfaro M."/>
            <person name="Ramirez L."/>
            <person name="Pisabarro A.G."/>
            <person name="Kuo A."/>
            <person name="Tritt A."/>
            <person name="Lipzen A."/>
            <person name="He G."/>
            <person name="Yan M."/>
            <person name="Ng V."/>
            <person name="Cullen D."/>
            <person name="Martin F."/>
            <person name="Rosso M.-N."/>
            <person name="Henrissat B."/>
            <person name="Hibbett D."/>
            <person name="Martinez A.T."/>
            <person name="Grigoriev I.V."/>
        </authorList>
    </citation>
    <scope>NUCLEOTIDE SEQUENCE</scope>
    <source>
        <strain evidence="6">MF-IS2</strain>
    </source>
</reference>
<dbReference type="InterPro" id="IPR016163">
    <property type="entry name" value="Ald_DH_C"/>
</dbReference>
<dbReference type="OrthoDB" id="310895at2759"/>
<dbReference type="GO" id="GO:0004030">
    <property type="term" value="F:aldehyde dehydrogenase [NAD(P)+] activity"/>
    <property type="evidence" value="ECO:0007669"/>
    <property type="project" value="UniProtKB-ARBA"/>
</dbReference>
<dbReference type="PANTHER" id="PTHR11699">
    <property type="entry name" value="ALDEHYDE DEHYDROGENASE-RELATED"/>
    <property type="match status" value="1"/>
</dbReference>
<feature type="active site" evidence="3">
    <location>
        <position position="269"/>
    </location>
</feature>
<evidence type="ECO:0000259" key="5">
    <source>
        <dbReference type="Pfam" id="PF00171"/>
    </source>
</evidence>
<accession>A0A9P5WYP6</accession>
<evidence type="ECO:0000313" key="7">
    <source>
        <dbReference type="Proteomes" id="UP000807342"/>
    </source>
</evidence>
<dbReference type="FunFam" id="3.40.309.10:FF:000012">
    <property type="entry name" value="Betaine aldehyde dehydrogenase"/>
    <property type="match status" value="1"/>
</dbReference>
<evidence type="ECO:0000256" key="4">
    <source>
        <dbReference type="RuleBase" id="RU003345"/>
    </source>
</evidence>
<proteinExistence type="inferred from homology"/>
<organism evidence="6 7">
    <name type="scientific">Macrolepiota fuliginosa MF-IS2</name>
    <dbReference type="NCBI Taxonomy" id="1400762"/>
    <lineage>
        <taxon>Eukaryota</taxon>
        <taxon>Fungi</taxon>
        <taxon>Dikarya</taxon>
        <taxon>Basidiomycota</taxon>
        <taxon>Agaricomycotina</taxon>
        <taxon>Agaricomycetes</taxon>
        <taxon>Agaricomycetidae</taxon>
        <taxon>Agaricales</taxon>
        <taxon>Agaricineae</taxon>
        <taxon>Agaricaceae</taxon>
        <taxon>Macrolepiota</taxon>
    </lineage>
</organism>
<dbReference type="InterPro" id="IPR029510">
    <property type="entry name" value="Ald_DH_CS_GLU"/>
</dbReference>
<evidence type="ECO:0000256" key="3">
    <source>
        <dbReference type="PROSITE-ProRule" id="PRU10007"/>
    </source>
</evidence>
<dbReference type="CDD" id="cd07091">
    <property type="entry name" value="ALDH_F1-2_Ald2-like"/>
    <property type="match status" value="1"/>
</dbReference>
<gene>
    <name evidence="6" type="ORF">P691DRAFT_802566</name>
</gene>
<dbReference type="Proteomes" id="UP000807342">
    <property type="component" value="Unassembled WGS sequence"/>
</dbReference>
<evidence type="ECO:0000256" key="1">
    <source>
        <dbReference type="ARBA" id="ARBA00009986"/>
    </source>
</evidence>
<dbReference type="EMBL" id="MU152587">
    <property type="protein sequence ID" value="KAF9440369.1"/>
    <property type="molecule type" value="Genomic_DNA"/>
</dbReference>
<dbReference type="AlphaFoldDB" id="A0A9P5WYP6"/>
<dbReference type="FunFam" id="3.40.605.10:FF:000026">
    <property type="entry name" value="Aldehyde dehydrogenase, putative"/>
    <property type="match status" value="1"/>
</dbReference>
<dbReference type="Pfam" id="PF00171">
    <property type="entry name" value="Aldedh"/>
    <property type="match status" value="1"/>
</dbReference>
<dbReference type="InterPro" id="IPR016161">
    <property type="entry name" value="Ald_DH/histidinol_DH"/>
</dbReference>